<dbReference type="CDD" id="cd11065">
    <property type="entry name" value="CYP64-like"/>
    <property type="match status" value="1"/>
</dbReference>
<reference evidence="11" key="1">
    <citation type="submission" date="2022-07" db="EMBL/GenBank/DDBJ databases">
        <title>The genome of Lyophyllum shimeji provides insight into the initial evolution of ectomycorrhizal fungal genome.</title>
        <authorList>
            <person name="Kobayashi Y."/>
            <person name="Shibata T."/>
            <person name="Hirakawa H."/>
            <person name="Shigenobu S."/>
            <person name="Nishiyama T."/>
            <person name="Yamada A."/>
            <person name="Hasebe M."/>
            <person name="Kawaguchi M."/>
        </authorList>
    </citation>
    <scope>NUCLEOTIDE SEQUENCE</scope>
    <source>
        <strain evidence="11">AT787</strain>
    </source>
</reference>
<dbReference type="PANTHER" id="PTHR46300">
    <property type="entry name" value="P450, PUTATIVE (EUROFUNG)-RELATED-RELATED"/>
    <property type="match status" value="1"/>
</dbReference>
<keyword evidence="7 9" id="KW-0408">Iron</keyword>
<dbReference type="PANTHER" id="PTHR46300:SF7">
    <property type="entry name" value="P450, PUTATIVE (EUROFUNG)-RELATED"/>
    <property type="match status" value="1"/>
</dbReference>
<evidence type="ECO:0000256" key="2">
    <source>
        <dbReference type="ARBA" id="ARBA00005179"/>
    </source>
</evidence>
<evidence type="ECO:0000313" key="12">
    <source>
        <dbReference type="Proteomes" id="UP001063166"/>
    </source>
</evidence>
<dbReference type="PRINTS" id="PR00463">
    <property type="entry name" value="EP450I"/>
</dbReference>
<evidence type="ECO:0000256" key="7">
    <source>
        <dbReference type="ARBA" id="ARBA00023004"/>
    </source>
</evidence>
<dbReference type="SUPFAM" id="SSF48264">
    <property type="entry name" value="Cytochrome P450"/>
    <property type="match status" value="1"/>
</dbReference>
<evidence type="ECO:0000256" key="10">
    <source>
        <dbReference type="RuleBase" id="RU000461"/>
    </source>
</evidence>
<dbReference type="Pfam" id="PF00067">
    <property type="entry name" value="p450"/>
    <property type="match status" value="1"/>
</dbReference>
<comment type="similarity">
    <text evidence="3 10">Belongs to the cytochrome P450 family.</text>
</comment>
<comment type="pathway">
    <text evidence="2">Secondary metabolite biosynthesis.</text>
</comment>
<feature type="binding site" description="axial binding residue" evidence="9">
    <location>
        <position position="389"/>
    </location>
    <ligand>
        <name>heme</name>
        <dbReference type="ChEBI" id="CHEBI:30413"/>
    </ligand>
    <ligandPart>
        <name>Fe</name>
        <dbReference type="ChEBI" id="CHEBI:18248"/>
    </ligandPart>
</feature>
<organism evidence="11 12">
    <name type="scientific">Lyophyllum shimeji</name>
    <name type="common">Hon-shimeji</name>
    <name type="synonym">Tricholoma shimeji</name>
    <dbReference type="NCBI Taxonomy" id="47721"/>
    <lineage>
        <taxon>Eukaryota</taxon>
        <taxon>Fungi</taxon>
        <taxon>Dikarya</taxon>
        <taxon>Basidiomycota</taxon>
        <taxon>Agaricomycotina</taxon>
        <taxon>Agaricomycetes</taxon>
        <taxon>Agaricomycetidae</taxon>
        <taxon>Agaricales</taxon>
        <taxon>Tricholomatineae</taxon>
        <taxon>Lyophyllaceae</taxon>
        <taxon>Lyophyllum</taxon>
    </lineage>
</organism>
<evidence type="ECO:0000256" key="5">
    <source>
        <dbReference type="ARBA" id="ARBA00022723"/>
    </source>
</evidence>
<dbReference type="Gene3D" id="1.10.630.10">
    <property type="entry name" value="Cytochrome P450"/>
    <property type="match status" value="1"/>
</dbReference>
<sequence length="464" mass="52759">MGGDHTEVLFQGWANKYGDVVHVRILNQPVVILSTLEAARDLFEKRSSIYSDRPRFVLLSELMGWHSATTHTRYGPRFRKHRRFIQQIFNQRASAAFHPIQQRQTLVLLDDLIRTPDLFVRHFKRFAAATIFPITYGLPITSVDDELVKLAEEAATLTVESGSPAATLVDFFPVMRHIPTWLPFAGFKRQALKTRMAVNKMMTVPFDMVKKEMRSGQAPPSFTSKLLETYCDPSKVAPHSEDEEEIKGAAGTLFAAAEDTTVAVMQTFVLAMVRNPGVFRKVQDEMDRVVGTERLPTLDDRGSLPYLECVLKEVLRWNPPAPLGLPHRLMEDDVYRGYHIPKGASVFTNIFAILQDCFQPDIFRPERHMDESDLPDPRDVVFGFGRRICPGRHFAESSAWTMMANIIATMDISRTPRDKENGVFPEYDVIGSFVRHPKPYECSIRPRSAKITSLIQEAKTNAEF</sequence>
<keyword evidence="4 9" id="KW-0349">Heme</keyword>
<name>A0A9P3PYZ2_LYOSH</name>
<dbReference type="GO" id="GO:0004497">
    <property type="term" value="F:monooxygenase activity"/>
    <property type="evidence" value="ECO:0007669"/>
    <property type="project" value="UniProtKB-KW"/>
</dbReference>
<proteinExistence type="inferred from homology"/>
<evidence type="ECO:0000256" key="9">
    <source>
        <dbReference type="PIRSR" id="PIRSR602401-1"/>
    </source>
</evidence>
<comment type="cofactor">
    <cofactor evidence="1 9">
        <name>heme</name>
        <dbReference type="ChEBI" id="CHEBI:30413"/>
    </cofactor>
</comment>
<keyword evidence="12" id="KW-1185">Reference proteome</keyword>
<dbReference type="Proteomes" id="UP001063166">
    <property type="component" value="Unassembled WGS sequence"/>
</dbReference>
<keyword evidence="5 9" id="KW-0479">Metal-binding</keyword>
<evidence type="ECO:0000256" key="1">
    <source>
        <dbReference type="ARBA" id="ARBA00001971"/>
    </source>
</evidence>
<dbReference type="InterPro" id="IPR036396">
    <property type="entry name" value="Cyt_P450_sf"/>
</dbReference>
<dbReference type="PROSITE" id="PS00086">
    <property type="entry name" value="CYTOCHROME_P450"/>
    <property type="match status" value="1"/>
</dbReference>
<accession>A0A9P3PYZ2</accession>
<comment type="caution">
    <text evidence="11">The sequence shown here is derived from an EMBL/GenBank/DDBJ whole genome shotgun (WGS) entry which is preliminary data.</text>
</comment>
<evidence type="ECO:0000313" key="11">
    <source>
        <dbReference type="EMBL" id="GLB44585.1"/>
    </source>
</evidence>
<dbReference type="GO" id="GO:0016705">
    <property type="term" value="F:oxidoreductase activity, acting on paired donors, with incorporation or reduction of molecular oxygen"/>
    <property type="evidence" value="ECO:0007669"/>
    <property type="project" value="InterPro"/>
</dbReference>
<evidence type="ECO:0000256" key="6">
    <source>
        <dbReference type="ARBA" id="ARBA00023002"/>
    </source>
</evidence>
<dbReference type="GO" id="GO:0005506">
    <property type="term" value="F:iron ion binding"/>
    <property type="evidence" value="ECO:0007669"/>
    <property type="project" value="InterPro"/>
</dbReference>
<keyword evidence="8 10" id="KW-0503">Monooxygenase</keyword>
<evidence type="ECO:0000256" key="3">
    <source>
        <dbReference type="ARBA" id="ARBA00010617"/>
    </source>
</evidence>
<dbReference type="InterPro" id="IPR001128">
    <property type="entry name" value="Cyt_P450"/>
</dbReference>
<keyword evidence="6 10" id="KW-0560">Oxidoreductase</keyword>
<dbReference type="InterPro" id="IPR017972">
    <property type="entry name" value="Cyt_P450_CS"/>
</dbReference>
<dbReference type="InterPro" id="IPR002401">
    <property type="entry name" value="Cyt_P450_E_grp-I"/>
</dbReference>
<protein>
    <submittedName>
        <fullName evidence="11">Cytochrome p450</fullName>
    </submittedName>
</protein>
<gene>
    <name evidence="11" type="ORF">LshimejAT787_1702120</name>
</gene>
<dbReference type="InterPro" id="IPR050364">
    <property type="entry name" value="Cytochrome_P450_fung"/>
</dbReference>
<evidence type="ECO:0000256" key="4">
    <source>
        <dbReference type="ARBA" id="ARBA00022617"/>
    </source>
</evidence>
<dbReference type="EMBL" id="BRPK01000017">
    <property type="protein sequence ID" value="GLB44585.1"/>
    <property type="molecule type" value="Genomic_DNA"/>
</dbReference>
<dbReference type="OrthoDB" id="2789670at2759"/>
<dbReference type="GO" id="GO:0020037">
    <property type="term" value="F:heme binding"/>
    <property type="evidence" value="ECO:0007669"/>
    <property type="project" value="InterPro"/>
</dbReference>
<evidence type="ECO:0000256" key="8">
    <source>
        <dbReference type="ARBA" id="ARBA00023033"/>
    </source>
</evidence>
<dbReference type="AlphaFoldDB" id="A0A9P3PYZ2"/>